<dbReference type="EMBL" id="JACHXU010000035">
    <property type="protein sequence ID" value="MBB3210295.1"/>
    <property type="molecule type" value="Genomic_DNA"/>
</dbReference>
<reference evidence="2 3" key="1">
    <citation type="submission" date="2020-08" db="EMBL/GenBank/DDBJ databases">
        <title>Genomic Encyclopedia of Type Strains, Phase III (KMG-III): the genomes of soil and plant-associated and newly described type strains.</title>
        <authorList>
            <person name="Whitman W."/>
        </authorList>
    </citation>
    <scope>NUCLEOTIDE SEQUENCE [LARGE SCALE GENOMIC DNA]</scope>
    <source>
        <strain evidence="2 3">CECT 8075</strain>
    </source>
</reference>
<organism evidence="2 3">
    <name type="scientific">Aporhodopirellula rubra</name>
    <dbReference type="NCBI Taxonomy" id="980271"/>
    <lineage>
        <taxon>Bacteria</taxon>
        <taxon>Pseudomonadati</taxon>
        <taxon>Planctomycetota</taxon>
        <taxon>Planctomycetia</taxon>
        <taxon>Pirellulales</taxon>
        <taxon>Pirellulaceae</taxon>
        <taxon>Aporhodopirellula</taxon>
    </lineage>
</organism>
<comment type="caution">
    <text evidence="2">The sequence shown here is derived from an EMBL/GenBank/DDBJ whole genome shotgun (WGS) entry which is preliminary data.</text>
</comment>
<proteinExistence type="predicted"/>
<evidence type="ECO:0000256" key="1">
    <source>
        <dbReference type="SAM" id="MobiDB-lite"/>
    </source>
</evidence>
<keyword evidence="3" id="KW-1185">Reference proteome</keyword>
<protein>
    <submittedName>
        <fullName evidence="2">Uncharacterized protein</fullName>
    </submittedName>
</protein>
<feature type="region of interest" description="Disordered" evidence="1">
    <location>
        <begin position="104"/>
        <end position="155"/>
    </location>
</feature>
<evidence type="ECO:0000313" key="2">
    <source>
        <dbReference type="EMBL" id="MBB3210295.1"/>
    </source>
</evidence>
<dbReference type="AlphaFoldDB" id="A0A7W5H9N4"/>
<feature type="compositionally biased region" description="Low complexity" evidence="1">
    <location>
        <begin position="136"/>
        <end position="155"/>
    </location>
</feature>
<dbReference type="Proteomes" id="UP000536179">
    <property type="component" value="Unassembled WGS sequence"/>
</dbReference>
<accession>A0A7W5H9N4</accession>
<gene>
    <name evidence="2" type="ORF">FHS27_006142</name>
</gene>
<feature type="region of interest" description="Disordered" evidence="1">
    <location>
        <begin position="14"/>
        <end position="36"/>
    </location>
</feature>
<sequence length="155" mass="16701">MTVDFNSIQQHRANAPFLGCERPTPQNGPADIGEGSGLSCSERVPAPCLFPAGTLAELGIFPKGRNRETEISRSALQFHAIPAEKAAFQSPAIRHPPNQVVNKTEFFSPDQKPTHRHAVIHGSNMPANDQASKGRNANQHAAHHPTTAATNNSQQ</sequence>
<name>A0A7W5H9N4_9BACT</name>
<evidence type="ECO:0000313" key="3">
    <source>
        <dbReference type="Proteomes" id="UP000536179"/>
    </source>
</evidence>
<feature type="compositionally biased region" description="Polar residues" evidence="1">
    <location>
        <begin position="125"/>
        <end position="135"/>
    </location>
</feature>
<dbReference type="RefSeq" id="WP_184309512.1">
    <property type="nucleotide sequence ID" value="NZ_JACHXU010000035.1"/>
</dbReference>